<feature type="transmembrane region" description="Helical" evidence="6">
    <location>
        <begin position="141"/>
        <end position="159"/>
    </location>
</feature>
<feature type="transmembrane region" description="Helical" evidence="6">
    <location>
        <begin position="100"/>
        <end position="121"/>
    </location>
</feature>
<evidence type="ECO:0000313" key="7">
    <source>
        <dbReference type="Proteomes" id="UP000515154"/>
    </source>
</evidence>
<proteinExistence type="predicted"/>
<dbReference type="PANTHER" id="PTHR13628">
    <property type="entry name" value="TRANSMEMBRANE PROTEIN 267"/>
    <property type="match status" value="1"/>
</dbReference>
<gene>
    <name evidence="8" type="primary">LOC115226578</name>
</gene>
<dbReference type="GO" id="GO:0016020">
    <property type="term" value="C:membrane"/>
    <property type="evidence" value="ECO:0007669"/>
    <property type="project" value="UniProtKB-SubCell"/>
</dbReference>
<organism evidence="7 8">
    <name type="scientific">Octopus sinensis</name>
    <name type="common">East Asian common octopus</name>
    <dbReference type="NCBI Taxonomy" id="2607531"/>
    <lineage>
        <taxon>Eukaryota</taxon>
        <taxon>Metazoa</taxon>
        <taxon>Spiralia</taxon>
        <taxon>Lophotrochozoa</taxon>
        <taxon>Mollusca</taxon>
        <taxon>Cephalopoda</taxon>
        <taxon>Coleoidea</taxon>
        <taxon>Octopodiformes</taxon>
        <taxon>Octopoda</taxon>
        <taxon>Incirrata</taxon>
        <taxon>Octopodidae</taxon>
        <taxon>Octopus</taxon>
    </lineage>
</organism>
<evidence type="ECO:0000313" key="8">
    <source>
        <dbReference type="RefSeq" id="XP_029653445.1"/>
    </source>
</evidence>
<evidence type="ECO:0000256" key="3">
    <source>
        <dbReference type="ARBA" id="ARBA00022692"/>
    </source>
</evidence>
<name>A0A6P7TU66_9MOLL</name>
<comment type="subcellular location">
    <subcellularLocation>
        <location evidence="1">Membrane</location>
        <topology evidence="1">Multi-pass membrane protein</topology>
    </subcellularLocation>
</comment>
<evidence type="ECO:0000256" key="2">
    <source>
        <dbReference type="ARBA" id="ARBA00013977"/>
    </source>
</evidence>
<evidence type="ECO:0000256" key="5">
    <source>
        <dbReference type="ARBA" id="ARBA00023136"/>
    </source>
</evidence>
<dbReference type="Proteomes" id="UP000515154">
    <property type="component" value="Linkage group LG30"/>
</dbReference>
<dbReference type="PANTHER" id="PTHR13628:SF1">
    <property type="entry name" value="TRANSMEMBRANE PROTEIN 267"/>
    <property type="match status" value="1"/>
</dbReference>
<keyword evidence="4 6" id="KW-1133">Transmembrane helix</keyword>
<evidence type="ECO:0000256" key="1">
    <source>
        <dbReference type="ARBA" id="ARBA00004141"/>
    </source>
</evidence>
<accession>A0A6P7TU66</accession>
<dbReference type="RefSeq" id="XP_029653445.1">
    <property type="nucleotide sequence ID" value="XM_029797585.2"/>
</dbReference>
<feature type="transmembrane region" description="Helical" evidence="6">
    <location>
        <begin position="6"/>
        <end position="24"/>
    </location>
</feature>
<dbReference type="AlphaFoldDB" id="A0A6P7TU66"/>
<sequence length="239" mass="27096">MNFHLWSPMLIVYCVLLVLTCLIGDHLPRMNHVGPYINRHLLLRVAIDNFTHGIIGFLSWAIVLDLDLLDTDSNTPPVMFHPSSGFVPTRSLVDAQQRNLLACLFCMLLAMSVDVDHFLAARSFSLQDALSLPSRPPFHCTTLIPVVVASSLLMTYAFHSRQFCRCFKFSLLFLTACLSHHIRDARRHGLWLWPFGATPPLPYMVYILCTLLLPVAVKFCHNTLFIENQPTHQGSVQIL</sequence>
<dbReference type="InterPro" id="IPR026572">
    <property type="entry name" value="TMEM267"/>
</dbReference>
<evidence type="ECO:0000256" key="4">
    <source>
        <dbReference type="ARBA" id="ARBA00022989"/>
    </source>
</evidence>
<keyword evidence="7" id="KW-1185">Reference proteome</keyword>
<dbReference type="KEGG" id="osn:115226578"/>
<keyword evidence="5 6" id="KW-0472">Membrane</keyword>
<reference evidence="8" key="1">
    <citation type="submission" date="2025-08" db="UniProtKB">
        <authorList>
            <consortium name="RefSeq"/>
        </authorList>
    </citation>
    <scope>IDENTIFICATION</scope>
</reference>
<keyword evidence="3 6" id="KW-0812">Transmembrane</keyword>
<evidence type="ECO:0000256" key="6">
    <source>
        <dbReference type="SAM" id="Phobius"/>
    </source>
</evidence>
<protein>
    <recommendedName>
        <fullName evidence="2">Transmembrane protein 267</fullName>
    </recommendedName>
</protein>